<dbReference type="GO" id="GO:0015232">
    <property type="term" value="F:heme transmembrane transporter activity"/>
    <property type="evidence" value="ECO:0007669"/>
    <property type="project" value="InterPro"/>
</dbReference>
<evidence type="ECO:0000256" key="2">
    <source>
        <dbReference type="ARBA" id="ARBA00008143"/>
    </source>
</evidence>
<evidence type="ECO:0000256" key="13">
    <source>
        <dbReference type="SAM" id="SignalP"/>
    </source>
</evidence>
<dbReference type="Proteomes" id="UP001159292">
    <property type="component" value="Unassembled WGS sequence"/>
</dbReference>
<dbReference type="Gene3D" id="2.170.130.10">
    <property type="entry name" value="TonB-dependent receptor, plug domain"/>
    <property type="match status" value="1"/>
</dbReference>
<dbReference type="CDD" id="cd01347">
    <property type="entry name" value="ligand_gated_channel"/>
    <property type="match status" value="1"/>
</dbReference>
<dbReference type="PANTHER" id="PTHR30069">
    <property type="entry name" value="TONB-DEPENDENT OUTER MEMBRANE RECEPTOR"/>
    <property type="match status" value="1"/>
</dbReference>
<evidence type="ECO:0000313" key="18">
    <source>
        <dbReference type="EMBL" id="SUD61167.1"/>
    </source>
</evidence>
<dbReference type="InterPro" id="IPR000531">
    <property type="entry name" value="Beta-barrel_TonB"/>
</dbReference>
<dbReference type="Gene3D" id="2.40.170.20">
    <property type="entry name" value="TonB-dependent receptor, beta-barrel domain"/>
    <property type="match status" value="1"/>
</dbReference>
<evidence type="ECO:0000256" key="1">
    <source>
        <dbReference type="ARBA" id="ARBA00004571"/>
    </source>
</evidence>
<dbReference type="NCBIfam" id="TIGR01786">
    <property type="entry name" value="TonB-hemlactrns"/>
    <property type="match status" value="1"/>
</dbReference>
<name>A0A061CP16_ECTOL</name>
<protein>
    <submittedName>
        <fullName evidence="18">Outer membrane heme receptor</fullName>
    </submittedName>
    <submittedName>
        <fullName evidence="17">TonB-dependent hemoglobin/transferrin/lactoferrin family receptor</fullName>
    </submittedName>
</protein>
<keyword evidence="9 17" id="KW-0675">Receptor</keyword>
<dbReference type="SUPFAM" id="SSF56935">
    <property type="entry name" value="Porins"/>
    <property type="match status" value="1"/>
</dbReference>
<proteinExistence type="inferred from homology"/>
<reference evidence="18 19" key="1">
    <citation type="submission" date="2018-06" db="EMBL/GenBank/DDBJ databases">
        <authorList>
            <consortium name="Pathogen Informatics"/>
            <person name="Doyle S."/>
        </authorList>
    </citation>
    <scope>NUCLEOTIDE SEQUENCE [LARGE SCALE GENOMIC DNA]</scope>
    <source>
        <strain evidence="18 19">NCTC10860</strain>
    </source>
</reference>
<evidence type="ECO:0000256" key="3">
    <source>
        <dbReference type="ARBA" id="ARBA00022448"/>
    </source>
</evidence>
<evidence type="ECO:0000256" key="4">
    <source>
        <dbReference type="ARBA" id="ARBA00022452"/>
    </source>
</evidence>
<dbReference type="InterPro" id="IPR011276">
    <property type="entry name" value="TonB_haem/Hb_rcpt"/>
</dbReference>
<evidence type="ECO:0000313" key="17">
    <source>
        <dbReference type="EMBL" id="RRW34750.1"/>
    </source>
</evidence>
<dbReference type="GO" id="GO:0015344">
    <property type="term" value="F:siderophore uptake transmembrane transporter activity"/>
    <property type="evidence" value="ECO:0007669"/>
    <property type="project" value="TreeGrafter"/>
</dbReference>
<dbReference type="InterPro" id="IPR012910">
    <property type="entry name" value="Plug_dom"/>
</dbReference>
<dbReference type="Pfam" id="PF07715">
    <property type="entry name" value="Plug"/>
    <property type="match status" value="1"/>
</dbReference>
<evidence type="ECO:0000256" key="6">
    <source>
        <dbReference type="ARBA" id="ARBA00022729"/>
    </source>
</evidence>
<dbReference type="GO" id="GO:0044718">
    <property type="term" value="P:siderophore transmembrane transport"/>
    <property type="evidence" value="ECO:0007669"/>
    <property type="project" value="TreeGrafter"/>
</dbReference>
<dbReference type="InterPro" id="IPR036942">
    <property type="entry name" value="Beta-barrel_TonB_sf"/>
</dbReference>
<reference evidence="16" key="3">
    <citation type="submission" date="2022-09" db="EMBL/GenBank/DDBJ databases">
        <title>Intensive care unit water sources are persistently colonized with multi-drug resistant bacteria and are the site of extensive horizontal gene transfer of antibiotic resistance genes.</title>
        <authorList>
            <person name="Diorio-Toth L."/>
        </authorList>
    </citation>
    <scope>NUCLEOTIDE SEQUENCE</scope>
    <source>
        <strain evidence="16">GD04000</strain>
    </source>
</reference>
<dbReference type="PROSITE" id="PS52016">
    <property type="entry name" value="TONB_DEPENDENT_REC_3"/>
    <property type="match status" value="1"/>
</dbReference>
<organism evidence="17 20">
    <name type="scientific">Ectopseudomonas oleovorans</name>
    <name type="common">Pseudomonas oleovorans</name>
    <dbReference type="NCBI Taxonomy" id="301"/>
    <lineage>
        <taxon>Bacteria</taxon>
        <taxon>Pseudomonadati</taxon>
        <taxon>Pseudomonadota</taxon>
        <taxon>Gammaproteobacteria</taxon>
        <taxon>Pseudomonadales</taxon>
        <taxon>Pseudomonadaceae</taxon>
        <taxon>Ectopseudomonas</taxon>
    </lineage>
</organism>
<dbReference type="EMBL" id="RHRS01000032">
    <property type="protein sequence ID" value="RRW34750.1"/>
    <property type="molecule type" value="Genomic_DNA"/>
</dbReference>
<evidence type="ECO:0000259" key="15">
    <source>
        <dbReference type="Pfam" id="PF07715"/>
    </source>
</evidence>
<sequence length="736" mass="81630">MHVRPPFARRSWLALLLLCPSLALAETPAELPAIEVTGVAAKQPLPTTTQTDAQTLERRQIRSFDDLSRRAEPGLNYNRSNNSINIRGLDRDRVLTTLDGIRMPWLNDAVRDVNGGLNSIDFQGLSSIDVVRGANSSQVGSGALGGALQLRTLNPDDLLGDKDEFAGMIKNDYDSADRSWGLNAALAGRFNDTSWLLQAGGRKGHELDNQGNRDVLGSQRTEANPSDTDQHSLLLKVQQKLGGGHRVGATAELFERTEDMDSRINQGTANYPRHYETRESNERKRLSFDHQYRAESSDSLLDWADTIVYWQKLRREDEVDATRAGTLAGPFGRNNEIEKTQYGINGSLGKQLGQHNLTLGAEWSRIEAEQYSGGYDACPSVLVPPFPPRPDSTPAGIYFSCINLHTNQAEMPKTPGNLYGLYLKDDIALSDTLTLTPGVRYDRYEYKPKSGTSGYVLAGDSVMLTENKDSKWSGSLLLTWQAHELATLYAQWAQGFKAPDVNELYSTFTNSGMGYARVGNPNLKPEESTGHEVGARLGDKHLGGSVSLFDNRYKNFIDSITANEEDYGFQAGEFPTFFEVMENRDKVRIYGAEGTAQWQFAPSWQAWSSVAWAVGKDRETKQHLNSVAPLTGTLGLSYTQQHYGADLMLTAARRRDKVENDSDFKAPGYGVVDLTGYWQPAALDGVRLQAGLFNLFDKKYWNALNVPSIGGRTSPQPVDYYSEPGRTFRVSASWQF</sequence>
<comment type="similarity">
    <text evidence="2">Belongs to the TonB-dependent receptor family. Hemoglobin/haptoglobin binding protein subfamily.</text>
</comment>
<feature type="domain" description="TonB-dependent receptor plug" evidence="15">
    <location>
        <begin position="47"/>
        <end position="147"/>
    </location>
</feature>
<feature type="chain" id="PRO_5043118072" evidence="13">
    <location>
        <begin position="26"/>
        <end position="736"/>
    </location>
</feature>
<evidence type="ECO:0000256" key="7">
    <source>
        <dbReference type="ARBA" id="ARBA00023077"/>
    </source>
</evidence>
<dbReference type="EMBL" id="UGUW01000004">
    <property type="protein sequence ID" value="SUD61167.1"/>
    <property type="molecule type" value="Genomic_DNA"/>
</dbReference>
<evidence type="ECO:0000256" key="11">
    <source>
        <dbReference type="PROSITE-ProRule" id="PRU01360"/>
    </source>
</evidence>
<evidence type="ECO:0000256" key="12">
    <source>
        <dbReference type="RuleBase" id="RU003357"/>
    </source>
</evidence>
<gene>
    <name evidence="18" type="primary">hxuC</name>
    <name evidence="17" type="ORF">EGJ44_13510</name>
    <name evidence="16" type="ORF">N7671_14945</name>
    <name evidence="18" type="ORF">NCTC10860_03540</name>
</gene>
<keyword evidence="8 11" id="KW-0472">Membrane</keyword>
<comment type="subcellular location">
    <subcellularLocation>
        <location evidence="1 11">Cell outer membrane</location>
        <topology evidence="1 11">Multi-pass membrane protein</topology>
    </subcellularLocation>
</comment>
<dbReference type="AlphaFoldDB" id="A0A061CP16"/>
<evidence type="ECO:0000259" key="14">
    <source>
        <dbReference type="Pfam" id="PF00593"/>
    </source>
</evidence>
<accession>A0A061CP16</accession>
<evidence type="ECO:0000313" key="20">
    <source>
        <dbReference type="Proteomes" id="UP000272833"/>
    </source>
</evidence>
<keyword evidence="5 11" id="KW-0812">Transmembrane</keyword>
<reference evidence="17 20" key="2">
    <citation type="submission" date="2018-10" db="EMBL/GenBank/DDBJ databases">
        <title>Transmission dynamics of multidrug resistant bacteria on intensive care unit surfaces.</title>
        <authorList>
            <person name="D'Souza A.W."/>
            <person name="Potter R.F."/>
            <person name="Wallace M."/>
            <person name="Shupe A."/>
            <person name="Patel S."/>
            <person name="Sun S."/>
            <person name="Gul D."/>
            <person name="Kwon J.H."/>
            <person name="Andleeb S."/>
            <person name="Burnham C.-A.D."/>
            <person name="Dantas G."/>
        </authorList>
    </citation>
    <scope>NUCLEOTIDE SEQUENCE [LARGE SCALE GENOMIC DNA]</scope>
    <source>
        <strain evidence="17 20">PO_271</strain>
    </source>
</reference>
<dbReference type="Proteomes" id="UP000272833">
    <property type="component" value="Unassembled WGS sequence"/>
</dbReference>
<dbReference type="NCBIfam" id="TIGR01785">
    <property type="entry name" value="TonB-hemin"/>
    <property type="match status" value="1"/>
</dbReference>
<keyword evidence="4 11" id="KW-1134">Transmembrane beta strand</keyword>
<dbReference type="EMBL" id="JAOEET010000040">
    <property type="protein sequence ID" value="MDH0568498.1"/>
    <property type="molecule type" value="Genomic_DNA"/>
</dbReference>
<evidence type="ECO:0000256" key="8">
    <source>
        <dbReference type="ARBA" id="ARBA00023136"/>
    </source>
</evidence>
<keyword evidence="10 11" id="KW-0998">Cell outer membrane</keyword>
<dbReference type="RefSeq" id="WP_004424325.1">
    <property type="nucleotide sequence ID" value="NZ_JANKBU010000041.1"/>
</dbReference>
<dbReference type="InterPro" id="IPR037066">
    <property type="entry name" value="Plug_dom_sf"/>
</dbReference>
<accession>A0A427HJI5</accession>
<keyword evidence="7 12" id="KW-0798">TonB box</keyword>
<feature type="domain" description="TonB-dependent receptor-like beta-barrel" evidence="14">
    <location>
        <begin position="257"/>
        <end position="695"/>
    </location>
</feature>
<feature type="signal peptide" evidence="13">
    <location>
        <begin position="1"/>
        <end position="25"/>
    </location>
</feature>
<dbReference type="GO" id="GO:0009279">
    <property type="term" value="C:cell outer membrane"/>
    <property type="evidence" value="ECO:0007669"/>
    <property type="project" value="UniProtKB-SubCell"/>
</dbReference>
<dbReference type="Proteomes" id="UP000254084">
    <property type="component" value="Unassembled WGS sequence"/>
</dbReference>
<dbReference type="InterPro" id="IPR010949">
    <property type="entry name" value="TonB_Hb/transfer/lactofer_rcpt"/>
</dbReference>
<dbReference type="Pfam" id="PF00593">
    <property type="entry name" value="TonB_dep_Rec_b-barrel"/>
    <property type="match status" value="1"/>
</dbReference>
<evidence type="ECO:0000256" key="5">
    <source>
        <dbReference type="ARBA" id="ARBA00022692"/>
    </source>
</evidence>
<evidence type="ECO:0000313" key="19">
    <source>
        <dbReference type="Proteomes" id="UP000254084"/>
    </source>
</evidence>
<keyword evidence="6 13" id="KW-0732">Signal</keyword>
<dbReference type="InterPro" id="IPR039426">
    <property type="entry name" value="TonB-dep_rcpt-like"/>
</dbReference>
<evidence type="ECO:0000256" key="10">
    <source>
        <dbReference type="ARBA" id="ARBA00023237"/>
    </source>
</evidence>
<evidence type="ECO:0000313" key="16">
    <source>
        <dbReference type="EMBL" id="MDH0568498.1"/>
    </source>
</evidence>
<keyword evidence="3 11" id="KW-0813">Transport</keyword>
<dbReference type="PANTHER" id="PTHR30069:SF29">
    <property type="entry name" value="HEMOGLOBIN AND HEMOGLOBIN-HAPTOGLOBIN-BINDING PROTEIN 1-RELATED"/>
    <property type="match status" value="1"/>
</dbReference>
<evidence type="ECO:0000256" key="9">
    <source>
        <dbReference type="ARBA" id="ARBA00023170"/>
    </source>
</evidence>